<dbReference type="Pfam" id="PF16655">
    <property type="entry name" value="PhoD_N"/>
    <property type="match status" value="1"/>
</dbReference>
<dbReference type="AlphaFoldDB" id="A0A1H9CDR7"/>
<feature type="domain" description="PhoD-like phosphatase metallophosphatase" evidence="2">
    <location>
        <begin position="140"/>
        <end position="498"/>
    </location>
</feature>
<dbReference type="InterPro" id="IPR052900">
    <property type="entry name" value="Phospholipid_Metab_Enz"/>
</dbReference>
<dbReference type="Gene3D" id="3.60.21.70">
    <property type="entry name" value="PhoD-like phosphatase"/>
    <property type="match status" value="1"/>
</dbReference>
<evidence type="ECO:0000313" key="5">
    <source>
        <dbReference type="Proteomes" id="UP000198634"/>
    </source>
</evidence>
<evidence type="ECO:0000313" key="4">
    <source>
        <dbReference type="EMBL" id="SEP99171.1"/>
    </source>
</evidence>
<dbReference type="PANTHER" id="PTHR43606:SF1">
    <property type="entry name" value="PHOD-LIKE PHOSPHATASE METALLOPHOSPHATASE DOMAIN-CONTAINING PROTEIN"/>
    <property type="match status" value="1"/>
</dbReference>
<sequence>MTKLIRPSRRAVLAGGTAFAAALAMPSLSRAAARPIFTHGVQSGDVNTSSGMIWTRTDRPAKVMMEVSTTESFADARRLASLDALPPSDFAVKRLVEGLPADQDIFYRFTATDLHDMNATSEPIIGQFRTAPSSRRSVKFAWSGDTAGQGWGIDDEGMRTYATMAQHRPDFFIHSGDTIYADGAMQDEVTLKDGSIWKNATLIDEKRKVAETLNEYRGQWKYNLMDAHILAMNAVCPTFFQWDDHEVINNWSSSKDLTADDRYTEKSVHVLAANAARAFHEMTPISYTPAEPGRVYRTINYGPMLDVFFLDLRSYRGPNGDGMEDTLTDASRIMGAEQVAWLKRELANSKATWKVIACDMPLGLVVPDGDKIEAISNGDNGAAKGRELELADLLRFIKNAGIKNTVWFTADVHYTAAHYYDPDKAQFQDFDPFWEFVSGPLHAGTFGPNKLDATFGPEVKFVKAPTEEQGPNLPPSMGLQFFGLVDIDGATQQMKVRLMDRADTKLWAITLDPQGLSL</sequence>
<dbReference type="InterPro" id="IPR029052">
    <property type="entry name" value="Metallo-depent_PP-like"/>
</dbReference>
<feature type="chain" id="PRO_5009300845" evidence="1">
    <location>
        <begin position="32"/>
        <end position="518"/>
    </location>
</feature>
<dbReference type="Pfam" id="PF09423">
    <property type="entry name" value="PhoD"/>
    <property type="match status" value="1"/>
</dbReference>
<evidence type="ECO:0000259" key="2">
    <source>
        <dbReference type="Pfam" id="PF09423"/>
    </source>
</evidence>
<organism evidence="4 5">
    <name type="scientific">Thalassovita taeanensis</name>
    <dbReference type="NCBI Taxonomy" id="657014"/>
    <lineage>
        <taxon>Bacteria</taxon>
        <taxon>Pseudomonadati</taxon>
        <taxon>Pseudomonadota</taxon>
        <taxon>Alphaproteobacteria</taxon>
        <taxon>Rhodobacterales</taxon>
        <taxon>Roseobacteraceae</taxon>
        <taxon>Thalassovita</taxon>
    </lineage>
</organism>
<protein>
    <submittedName>
        <fullName evidence="4">Alkaline phosphatase D</fullName>
    </submittedName>
</protein>
<dbReference type="PROSITE" id="PS51318">
    <property type="entry name" value="TAT"/>
    <property type="match status" value="1"/>
</dbReference>
<dbReference type="Proteomes" id="UP000198634">
    <property type="component" value="Unassembled WGS sequence"/>
</dbReference>
<feature type="signal peptide" evidence="1">
    <location>
        <begin position="1"/>
        <end position="31"/>
    </location>
</feature>
<dbReference type="PANTHER" id="PTHR43606">
    <property type="entry name" value="PHOSPHATASE, PUTATIVE (AFU_ORTHOLOGUE AFUA_6G08710)-RELATED"/>
    <property type="match status" value="1"/>
</dbReference>
<proteinExistence type="predicted"/>
<reference evidence="4 5" key="1">
    <citation type="submission" date="2016-10" db="EMBL/GenBank/DDBJ databases">
        <authorList>
            <person name="de Groot N.N."/>
        </authorList>
    </citation>
    <scope>NUCLEOTIDE SEQUENCE [LARGE SCALE GENOMIC DNA]</scope>
    <source>
        <strain evidence="4 5">DSM 22007</strain>
    </source>
</reference>
<evidence type="ECO:0000259" key="3">
    <source>
        <dbReference type="Pfam" id="PF16655"/>
    </source>
</evidence>
<name>A0A1H9CDR7_9RHOB</name>
<dbReference type="SUPFAM" id="SSF56300">
    <property type="entry name" value="Metallo-dependent phosphatases"/>
    <property type="match status" value="1"/>
</dbReference>
<gene>
    <name evidence="4" type="ORF">SAMN04488092_103216</name>
</gene>
<evidence type="ECO:0000256" key="1">
    <source>
        <dbReference type="SAM" id="SignalP"/>
    </source>
</evidence>
<dbReference type="InterPro" id="IPR038607">
    <property type="entry name" value="PhoD-like_sf"/>
</dbReference>
<dbReference type="EMBL" id="FOEP01000003">
    <property type="protein sequence ID" value="SEP99171.1"/>
    <property type="molecule type" value="Genomic_DNA"/>
</dbReference>
<accession>A0A1H9CDR7</accession>
<dbReference type="InterPro" id="IPR018946">
    <property type="entry name" value="PhoD-like_MPP"/>
</dbReference>
<dbReference type="STRING" id="657014.SAMN04488092_103216"/>
<dbReference type="Gene3D" id="2.60.40.380">
    <property type="entry name" value="Purple acid phosphatase-like, N-terminal"/>
    <property type="match status" value="1"/>
</dbReference>
<dbReference type="OrthoDB" id="327733at2"/>
<dbReference type="InterPro" id="IPR032093">
    <property type="entry name" value="PhoD_N"/>
</dbReference>
<keyword evidence="5" id="KW-1185">Reference proteome</keyword>
<dbReference type="RefSeq" id="WP_090268925.1">
    <property type="nucleotide sequence ID" value="NZ_FOEP01000003.1"/>
</dbReference>
<feature type="domain" description="Phospholipase D N-terminal" evidence="3">
    <location>
        <begin position="39"/>
        <end position="130"/>
    </location>
</feature>
<dbReference type="InterPro" id="IPR006311">
    <property type="entry name" value="TAT_signal"/>
</dbReference>
<keyword evidence="1" id="KW-0732">Signal</keyword>